<organism evidence="1">
    <name type="scientific">bioreactor metagenome</name>
    <dbReference type="NCBI Taxonomy" id="1076179"/>
    <lineage>
        <taxon>unclassified sequences</taxon>
        <taxon>metagenomes</taxon>
        <taxon>ecological metagenomes</taxon>
    </lineage>
</organism>
<gene>
    <name evidence="1" type="ORF">SDC9_208076</name>
</gene>
<name>A0A645J9L3_9ZZZZ</name>
<dbReference type="EMBL" id="VSSQ01135486">
    <property type="protein sequence ID" value="MPN60348.1"/>
    <property type="molecule type" value="Genomic_DNA"/>
</dbReference>
<evidence type="ECO:0000313" key="1">
    <source>
        <dbReference type="EMBL" id="MPN60348.1"/>
    </source>
</evidence>
<protein>
    <submittedName>
        <fullName evidence="1">Uncharacterized protein</fullName>
    </submittedName>
</protein>
<comment type="caution">
    <text evidence="1">The sequence shown here is derived from an EMBL/GenBank/DDBJ whole genome shotgun (WGS) entry which is preliminary data.</text>
</comment>
<reference evidence="1" key="1">
    <citation type="submission" date="2019-08" db="EMBL/GenBank/DDBJ databases">
        <authorList>
            <person name="Kucharzyk K."/>
            <person name="Murdoch R.W."/>
            <person name="Higgins S."/>
            <person name="Loffler F."/>
        </authorList>
    </citation>
    <scope>NUCLEOTIDE SEQUENCE</scope>
</reference>
<accession>A0A645J9L3</accession>
<sequence length="81" mass="9084">MGHKRSPVLRMLCAVFRPDRNTKYNRHLQHVPAHGLPFGQLIEHFIATTSQKIAVHDLGYNPPATHGVTNGRSHDRGFGYG</sequence>
<dbReference type="AlphaFoldDB" id="A0A645J9L3"/>
<proteinExistence type="predicted"/>